<protein>
    <submittedName>
        <fullName evidence="1">Uncharacterized protein</fullName>
    </submittedName>
</protein>
<dbReference type="EMBL" id="MN738846">
    <property type="protein sequence ID" value="QHT27937.1"/>
    <property type="molecule type" value="Genomic_DNA"/>
</dbReference>
<dbReference type="InterPro" id="IPR053139">
    <property type="entry name" value="Surface_bspA-like"/>
</dbReference>
<accession>A0A6C0EFG6</accession>
<name>A0A6C0EFG6_9ZZZZ</name>
<proteinExistence type="predicted"/>
<organism evidence="1">
    <name type="scientific">viral metagenome</name>
    <dbReference type="NCBI Taxonomy" id="1070528"/>
    <lineage>
        <taxon>unclassified sequences</taxon>
        <taxon>metagenomes</taxon>
        <taxon>organismal metagenomes</taxon>
    </lineage>
</organism>
<dbReference type="Gene3D" id="3.80.10.10">
    <property type="entry name" value="Ribonuclease Inhibitor"/>
    <property type="match status" value="1"/>
</dbReference>
<dbReference type="PANTHER" id="PTHR45661:SF3">
    <property type="entry name" value="IG-LIKE DOMAIN-CONTAINING PROTEIN"/>
    <property type="match status" value="1"/>
</dbReference>
<dbReference type="AlphaFoldDB" id="A0A6C0EFG6"/>
<sequence length="150" mass="17156">MTIGAAAFSGCEQLRNVTIKDNEFFKKIEPDTFCGCKNITSIIIPQNIEIIGSLAFDQCSNLEFIYIHNPNIKLGVLDPDTNVKVFQGCDNLKEIHFSSNTSIDHKQKIKTFFVRIEEIEEIEVIEVIEEIENDDWEVVGARQPKLFFDL</sequence>
<reference evidence="1" key="1">
    <citation type="journal article" date="2020" name="Nature">
        <title>Giant virus diversity and host interactions through global metagenomics.</title>
        <authorList>
            <person name="Schulz F."/>
            <person name="Roux S."/>
            <person name="Paez-Espino D."/>
            <person name="Jungbluth S."/>
            <person name="Walsh D.A."/>
            <person name="Denef V.J."/>
            <person name="McMahon K.D."/>
            <person name="Konstantinidis K.T."/>
            <person name="Eloe-Fadrosh E.A."/>
            <person name="Kyrpides N.C."/>
            <person name="Woyke T."/>
        </authorList>
    </citation>
    <scope>NUCLEOTIDE SEQUENCE</scope>
    <source>
        <strain evidence="1">GVMAG-M-3300000115-19</strain>
    </source>
</reference>
<evidence type="ECO:0000313" key="1">
    <source>
        <dbReference type="EMBL" id="QHT27937.1"/>
    </source>
</evidence>
<dbReference type="InterPro" id="IPR032675">
    <property type="entry name" value="LRR_dom_sf"/>
</dbReference>
<dbReference type="Pfam" id="PF13306">
    <property type="entry name" value="LRR_5"/>
    <property type="match status" value="1"/>
</dbReference>
<dbReference type="PANTHER" id="PTHR45661">
    <property type="entry name" value="SURFACE ANTIGEN"/>
    <property type="match status" value="1"/>
</dbReference>
<dbReference type="InterPro" id="IPR026906">
    <property type="entry name" value="LRR_5"/>
</dbReference>
<dbReference type="SUPFAM" id="SSF52058">
    <property type="entry name" value="L domain-like"/>
    <property type="match status" value="1"/>
</dbReference>